<sequence>MSLQVNVSAGAVSVRQSAEQLRILSVLNDLHLKYKPLTDGKVADYIPQLAKVSPDLFGICIATADGQVFEVGDYDYLFTIQSISKPFVYGLALEDHGREYVRTRVGVEPTGDAFNSIIKLDERSKRPHNPLVNAGAIAMTSIIKGTDPTDKLNRILDLFQRYTGHGILADMSVFMSERTTGHRNRAIAHLMLNFGMIDGNVDEALDLYFQQCSLMVSCRDLAVMGATLANHGVNPLTGKRAIPAEYVRDILSVMFTCGLYDYAGEWAYRIGLPAKSGVGGGMLAVVPGRFGIGVFSPPLDERGNSVRAIKVCEGITEAFGAHIFDVAFCSSPIGTNPLREAPPERPALASDTRNGHTPSPQLEPHRTA</sequence>
<comment type="similarity">
    <text evidence="1 6">Belongs to the glutaminase family.</text>
</comment>
<organism evidence="8 9">
    <name type="scientific">Chloracidobacterium validum</name>
    <dbReference type="NCBI Taxonomy" id="2821543"/>
    <lineage>
        <taxon>Bacteria</taxon>
        <taxon>Pseudomonadati</taxon>
        <taxon>Acidobacteriota</taxon>
        <taxon>Terriglobia</taxon>
        <taxon>Terriglobales</taxon>
        <taxon>Acidobacteriaceae</taxon>
        <taxon>Chloracidobacterium</taxon>
    </lineage>
</organism>
<dbReference type="GO" id="GO:0004359">
    <property type="term" value="F:glutaminase activity"/>
    <property type="evidence" value="ECO:0007669"/>
    <property type="project" value="UniProtKB-EC"/>
</dbReference>
<evidence type="ECO:0000256" key="3">
    <source>
        <dbReference type="ARBA" id="ARBA00012918"/>
    </source>
</evidence>
<evidence type="ECO:0000256" key="4">
    <source>
        <dbReference type="ARBA" id="ARBA00022801"/>
    </source>
</evidence>
<feature type="binding site" evidence="6">
    <location>
        <position position="184"/>
    </location>
    <ligand>
        <name>substrate</name>
    </ligand>
</feature>
<dbReference type="PANTHER" id="PTHR12544:SF29">
    <property type="entry name" value="GLUTAMINASE"/>
    <property type="match status" value="1"/>
</dbReference>
<dbReference type="PANTHER" id="PTHR12544">
    <property type="entry name" value="GLUTAMINASE"/>
    <property type="match status" value="1"/>
</dbReference>
<dbReference type="SUPFAM" id="SSF56601">
    <property type="entry name" value="beta-lactamase/transpeptidase-like"/>
    <property type="match status" value="1"/>
</dbReference>
<name>A0ABX8B6M9_9BACT</name>
<keyword evidence="4 6" id="KW-0378">Hydrolase</keyword>
<comment type="subunit">
    <text evidence="2 6">Homotetramer.</text>
</comment>
<protein>
    <recommendedName>
        <fullName evidence="3 6">Glutaminase</fullName>
        <ecNumber evidence="3 6">3.5.1.2</ecNumber>
    </recommendedName>
</protein>
<dbReference type="Pfam" id="PF04960">
    <property type="entry name" value="Glutaminase"/>
    <property type="match status" value="1"/>
</dbReference>
<keyword evidence="6" id="KW-0007">Acetylation</keyword>
<feature type="binding site" evidence="6">
    <location>
        <position position="278"/>
    </location>
    <ligand>
        <name>substrate</name>
    </ligand>
</feature>
<dbReference type="InterPro" id="IPR015868">
    <property type="entry name" value="Glutaminase"/>
</dbReference>
<accession>A0ABX8B6M9</accession>
<dbReference type="NCBIfam" id="TIGR03814">
    <property type="entry name" value="Gln_ase"/>
    <property type="match status" value="1"/>
</dbReference>
<evidence type="ECO:0000256" key="6">
    <source>
        <dbReference type="HAMAP-Rule" id="MF_00313"/>
    </source>
</evidence>
<dbReference type="Gene3D" id="3.40.710.10">
    <property type="entry name" value="DD-peptidase/beta-lactamase superfamily"/>
    <property type="match status" value="1"/>
</dbReference>
<evidence type="ECO:0000256" key="7">
    <source>
        <dbReference type="SAM" id="MobiDB-lite"/>
    </source>
</evidence>
<proteinExistence type="inferred from homology"/>
<dbReference type="InterPro" id="IPR012338">
    <property type="entry name" value="Beta-lactam/transpept-like"/>
</dbReference>
<dbReference type="EMBL" id="CP072648">
    <property type="protein sequence ID" value="QUW02621.1"/>
    <property type="molecule type" value="Genomic_DNA"/>
</dbReference>
<comment type="catalytic activity">
    <reaction evidence="5 6">
        <text>L-glutamine + H2O = L-glutamate + NH4(+)</text>
        <dbReference type="Rhea" id="RHEA:15889"/>
        <dbReference type="ChEBI" id="CHEBI:15377"/>
        <dbReference type="ChEBI" id="CHEBI:28938"/>
        <dbReference type="ChEBI" id="CHEBI:29985"/>
        <dbReference type="ChEBI" id="CHEBI:58359"/>
        <dbReference type="EC" id="3.5.1.2"/>
    </reaction>
</comment>
<evidence type="ECO:0000313" key="8">
    <source>
        <dbReference type="EMBL" id="QUW02621.1"/>
    </source>
</evidence>
<evidence type="ECO:0000256" key="2">
    <source>
        <dbReference type="ARBA" id="ARBA00011881"/>
    </source>
</evidence>
<feature type="region of interest" description="Disordered" evidence="7">
    <location>
        <begin position="338"/>
        <end position="368"/>
    </location>
</feature>
<evidence type="ECO:0000256" key="1">
    <source>
        <dbReference type="ARBA" id="ARBA00011076"/>
    </source>
</evidence>
<feature type="binding site" evidence="6">
    <location>
        <position position="133"/>
    </location>
    <ligand>
        <name>substrate</name>
    </ligand>
</feature>
<feature type="binding site" evidence="6">
    <location>
        <position position="177"/>
    </location>
    <ligand>
        <name>substrate</name>
    </ligand>
</feature>
<gene>
    <name evidence="6 8" type="primary">glsA</name>
    <name evidence="8" type="ORF">J8C06_09770</name>
</gene>
<feature type="binding site" evidence="6">
    <location>
        <position position="82"/>
    </location>
    <ligand>
        <name>substrate</name>
    </ligand>
</feature>
<evidence type="ECO:0000313" key="9">
    <source>
        <dbReference type="Proteomes" id="UP000676506"/>
    </source>
</evidence>
<keyword evidence="9" id="KW-1185">Reference proteome</keyword>
<dbReference type="EC" id="3.5.1.2" evidence="3 6"/>
<evidence type="ECO:0000256" key="5">
    <source>
        <dbReference type="ARBA" id="ARBA00049534"/>
    </source>
</evidence>
<dbReference type="RefSeq" id="WP_211428512.1">
    <property type="nucleotide sequence ID" value="NZ_CP072648.1"/>
</dbReference>
<dbReference type="Proteomes" id="UP000676506">
    <property type="component" value="Chromosome 1"/>
</dbReference>
<feature type="compositionally biased region" description="Polar residues" evidence="7">
    <location>
        <begin position="351"/>
        <end position="360"/>
    </location>
</feature>
<reference evidence="8 9" key="1">
    <citation type="submission" date="2021-03" db="EMBL/GenBank/DDBJ databases">
        <title>Genomic and phenotypic characterization of Chloracidobacterium isolates provides evidence for multiple species.</title>
        <authorList>
            <person name="Saini M.K."/>
            <person name="Costas A.M.G."/>
            <person name="Tank M."/>
            <person name="Bryant D.A."/>
        </authorList>
    </citation>
    <scope>NUCLEOTIDE SEQUENCE [LARGE SCALE GENOMIC DNA]</scope>
    <source>
        <strain evidence="8 9">BV2-C</strain>
    </source>
</reference>
<feature type="binding site" evidence="6">
    <location>
        <position position="260"/>
    </location>
    <ligand>
        <name>substrate</name>
    </ligand>
</feature>
<dbReference type="HAMAP" id="MF_00313">
    <property type="entry name" value="Glutaminase"/>
    <property type="match status" value="1"/>
</dbReference>
<feature type="binding site" evidence="6">
    <location>
        <position position="208"/>
    </location>
    <ligand>
        <name>substrate</name>
    </ligand>
</feature>